<name>A0A927M329_9ACTN</name>
<dbReference type="SUPFAM" id="SSF55729">
    <property type="entry name" value="Acyl-CoA N-acyltransferases (Nat)"/>
    <property type="match status" value="1"/>
</dbReference>
<dbReference type="Pfam" id="PF00583">
    <property type="entry name" value="Acetyltransf_1"/>
    <property type="match status" value="1"/>
</dbReference>
<evidence type="ECO:0000256" key="2">
    <source>
        <dbReference type="ARBA" id="ARBA00023315"/>
    </source>
</evidence>
<dbReference type="AlphaFoldDB" id="A0A927M329"/>
<dbReference type="InterPro" id="IPR000182">
    <property type="entry name" value="GNAT_dom"/>
</dbReference>
<organism evidence="4 5">
    <name type="scientific">Plantactinospora soyae</name>
    <dbReference type="NCBI Taxonomy" id="1544732"/>
    <lineage>
        <taxon>Bacteria</taxon>
        <taxon>Bacillati</taxon>
        <taxon>Actinomycetota</taxon>
        <taxon>Actinomycetes</taxon>
        <taxon>Micromonosporales</taxon>
        <taxon>Micromonosporaceae</taxon>
        <taxon>Plantactinospora</taxon>
    </lineage>
</organism>
<evidence type="ECO:0000259" key="3">
    <source>
        <dbReference type="PROSITE" id="PS51186"/>
    </source>
</evidence>
<dbReference type="EMBL" id="JADBEB010000001">
    <property type="protein sequence ID" value="MBE1487162.1"/>
    <property type="molecule type" value="Genomic_DNA"/>
</dbReference>
<protein>
    <submittedName>
        <fullName evidence="4">Ribosomal protein S18 acetylase RimI-like enzyme</fullName>
    </submittedName>
</protein>
<dbReference type="InterPro" id="IPR050832">
    <property type="entry name" value="Bact_Acetyltransf"/>
</dbReference>
<dbReference type="Proteomes" id="UP000649753">
    <property type="component" value="Unassembled WGS sequence"/>
</dbReference>
<keyword evidence="5" id="KW-1185">Reference proteome</keyword>
<dbReference type="GO" id="GO:0005840">
    <property type="term" value="C:ribosome"/>
    <property type="evidence" value="ECO:0007669"/>
    <property type="project" value="UniProtKB-KW"/>
</dbReference>
<evidence type="ECO:0000256" key="1">
    <source>
        <dbReference type="ARBA" id="ARBA00022679"/>
    </source>
</evidence>
<dbReference type="RefSeq" id="WP_192767058.1">
    <property type="nucleotide sequence ID" value="NZ_JADBEB010000001.1"/>
</dbReference>
<dbReference type="PROSITE" id="PS51186">
    <property type="entry name" value="GNAT"/>
    <property type="match status" value="1"/>
</dbReference>
<keyword evidence="1" id="KW-0808">Transferase</keyword>
<evidence type="ECO:0000313" key="4">
    <source>
        <dbReference type="EMBL" id="MBE1487162.1"/>
    </source>
</evidence>
<keyword evidence="2" id="KW-0012">Acyltransferase</keyword>
<dbReference type="Gene3D" id="3.40.630.30">
    <property type="match status" value="1"/>
</dbReference>
<dbReference type="InterPro" id="IPR016181">
    <property type="entry name" value="Acyl_CoA_acyltransferase"/>
</dbReference>
<accession>A0A927M329</accession>
<evidence type="ECO:0000313" key="5">
    <source>
        <dbReference type="Proteomes" id="UP000649753"/>
    </source>
</evidence>
<dbReference type="CDD" id="cd04301">
    <property type="entry name" value="NAT_SF"/>
    <property type="match status" value="1"/>
</dbReference>
<keyword evidence="4" id="KW-0687">Ribonucleoprotein</keyword>
<feature type="domain" description="N-acetyltransferase" evidence="3">
    <location>
        <begin position="4"/>
        <end position="164"/>
    </location>
</feature>
<proteinExistence type="predicted"/>
<comment type="caution">
    <text evidence="4">The sequence shown here is derived from an EMBL/GenBank/DDBJ whole genome shotgun (WGS) entry which is preliminary data.</text>
</comment>
<gene>
    <name evidence="4" type="ORF">H4W31_002800</name>
</gene>
<dbReference type="GO" id="GO:0016747">
    <property type="term" value="F:acyltransferase activity, transferring groups other than amino-acyl groups"/>
    <property type="evidence" value="ECO:0007669"/>
    <property type="project" value="InterPro"/>
</dbReference>
<sequence length="178" mass="18637">MTHLLVRLAEPDDFDAIARLTVAAYRADGQLAGESGYDQTLIDVSGRSDAGELLVAVDETTGEVLGGVLFVLPGSPYAQLAGPGEAEFRMLAVDPAAQGRGAGEALVRACLTRAAALGCHGVVICTRSFSVPAHRLYARLGFVRTPERDWTPDPGVDLHALRIDLADVPSAVAEASRG</sequence>
<keyword evidence="4" id="KW-0689">Ribosomal protein</keyword>
<reference evidence="4" key="1">
    <citation type="submission" date="2020-10" db="EMBL/GenBank/DDBJ databases">
        <title>Sequencing the genomes of 1000 actinobacteria strains.</title>
        <authorList>
            <person name="Klenk H.-P."/>
        </authorList>
    </citation>
    <scope>NUCLEOTIDE SEQUENCE</scope>
    <source>
        <strain evidence="4">DSM 46832</strain>
    </source>
</reference>
<dbReference type="PANTHER" id="PTHR43877">
    <property type="entry name" value="AMINOALKYLPHOSPHONATE N-ACETYLTRANSFERASE-RELATED-RELATED"/>
    <property type="match status" value="1"/>
</dbReference>